<dbReference type="GO" id="GO:0005886">
    <property type="term" value="C:plasma membrane"/>
    <property type="evidence" value="ECO:0007669"/>
    <property type="project" value="TreeGrafter"/>
</dbReference>
<gene>
    <name evidence="4" type="primary">aaeA_2</name>
    <name evidence="4" type="ORF">CLORY_43540</name>
</gene>
<evidence type="ECO:0000256" key="1">
    <source>
        <dbReference type="SAM" id="Coils"/>
    </source>
</evidence>
<accession>A0A1V4I6Z3</accession>
<dbReference type="PROSITE" id="PS51257">
    <property type="entry name" value="PROKAR_LIPOPROTEIN"/>
    <property type="match status" value="1"/>
</dbReference>
<evidence type="ECO:0000313" key="5">
    <source>
        <dbReference type="Proteomes" id="UP000190080"/>
    </source>
</evidence>
<dbReference type="PANTHER" id="PTHR30438">
    <property type="entry name" value="36 KDA ANTIGEN-RELATED"/>
    <property type="match status" value="1"/>
</dbReference>
<feature type="signal peptide" evidence="2">
    <location>
        <begin position="1"/>
        <end position="22"/>
    </location>
</feature>
<dbReference type="STRING" id="1450648.CLORY_43540"/>
<dbReference type="Gene3D" id="1.10.287.470">
    <property type="entry name" value="Helix hairpin bin"/>
    <property type="match status" value="2"/>
</dbReference>
<dbReference type="RefSeq" id="WP_079428479.1">
    <property type="nucleotide sequence ID" value="NZ_MZGV01000104.1"/>
</dbReference>
<keyword evidence="1" id="KW-0175">Coiled coil</keyword>
<name>A0A1V4I6Z3_9CLOT</name>
<reference evidence="4 5" key="1">
    <citation type="submission" date="2017-03" db="EMBL/GenBank/DDBJ databases">
        <title>Genome sequence of Clostridium oryzae DSM 28571.</title>
        <authorList>
            <person name="Poehlein A."/>
            <person name="Daniel R."/>
        </authorList>
    </citation>
    <scope>NUCLEOTIDE SEQUENCE [LARGE SCALE GENOMIC DNA]</scope>
    <source>
        <strain evidence="4 5">DSM 28571</strain>
    </source>
</reference>
<feature type="coiled-coil region" evidence="1">
    <location>
        <begin position="61"/>
        <end position="123"/>
    </location>
</feature>
<keyword evidence="5" id="KW-1185">Reference proteome</keyword>
<dbReference type="PANTHER" id="PTHR30438:SF2">
    <property type="entry name" value="MEMBRANE PROTEIN"/>
    <property type="match status" value="1"/>
</dbReference>
<dbReference type="Pfam" id="PF25917">
    <property type="entry name" value="BSH_RND"/>
    <property type="match status" value="1"/>
</dbReference>
<proteinExistence type="predicted"/>
<dbReference type="SUPFAM" id="SSF111369">
    <property type="entry name" value="HlyD-like secretion proteins"/>
    <property type="match status" value="1"/>
</dbReference>
<dbReference type="EMBL" id="MZGV01000104">
    <property type="protein sequence ID" value="OPJ55752.1"/>
    <property type="molecule type" value="Genomic_DNA"/>
</dbReference>
<protein>
    <submittedName>
        <fullName evidence="4">p-hydroxybenzoic acid efflux pump subunit AaeA</fullName>
    </submittedName>
</protein>
<keyword evidence="2" id="KW-0732">Signal</keyword>
<sequence length="245" mass="27220">MKLNKVSVLLVATSLILLTACAKKDNNRYTGTLESDDYYITSQVSGKIEHLKIQQGDEVGRNQIAAKIESKQYKLQKMQAEGAYDTAKANYDELPDGVSDNKKKQLKGAIKQAKAQVNLAQLSINECSISVPNKGIVSEVFFHTGELVQSGNNIARVIIPDNSYIKVYVEQSKRNLIKLKDKLKLYYDNKKVGIGTVNYISSEAEFTPKNTETKSDKENTVFEVKISTPAGFNYSPGTLIDVEIK</sequence>
<organism evidence="4 5">
    <name type="scientific">Clostridium oryzae</name>
    <dbReference type="NCBI Taxonomy" id="1450648"/>
    <lineage>
        <taxon>Bacteria</taxon>
        <taxon>Bacillati</taxon>
        <taxon>Bacillota</taxon>
        <taxon>Clostridia</taxon>
        <taxon>Eubacteriales</taxon>
        <taxon>Clostridiaceae</taxon>
        <taxon>Clostridium</taxon>
    </lineage>
</organism>
<comment type="caution">
    <text evidence="4">The sequence shown here is derived from an EMBL/GenBank/DDBJ whole genome shotgun (WGS) entry which is preliminary data.</text>
</comment>
<dbReference type="OrthoDB" id="9778236at2"/>
<evidence type="ECO:0000259" key="3">
    <source>
        <dbReference type="Pfam" id="PF25917"/>
    </source>
</evidence>
<evidence type="ECO:0000256" key="2">
    <source>
        <dbReference type="SAM" id="SignalP"/>
    </source>
</evidence>
<dbReference type="Gene3D" id="2.40.30.170">
    <property type="match status" value="1"/>
</dbReference>
<dbReference type="Gene3D" id="2.40.50.100">
    <property type="match status" value="2"/>
</dbReference>
<evidence type="ECO:0000313" key="4">
    <source>
        <dbReference type="EMBL" id="OPJ55752.1"/>
    </source>
</evidence>
<dbReference type="InterPro" id="IPR058625">
    <property type="entry name" value="MdtA-like_BSH"/>
</dbReference>
<feature type="domain" description="Multidrug resistance protein MdtA-like barrel-sandwich hybrid" evidence="3">
    <location>
        <begin position="40"/>
        <end position="159"/>
    </location>
</feature>
<dbReference type="AlphaFoldDB" id="A0A1V4I6Z3"/>
<feature type="chain" id="PRO_5012324649" evidence="2">
    <location>
        <begin position="23"/>
        <end position="245"/>
    </location>
</feature>
<dbReference type="Proteomes" id="UP000190080">
    <property type="component" value="Unassembled WGS sequence"/>
</dbReference>